<feature type="transmembrane region" description="Helical" evidence="1">
    <location>
        <begin position="37"/>
        <end position="55"/>
    </location>
</feature>
<dbReference type="EMBL" id="AB586019">
    <property type="protein sequence ID" value="BAL14754.1"/>
    <property type="molecule type" value="Genomic_DNA"/>
</dbReference>
<evidence type="ECO:0000313" key="2">
    <source>
        <dbReference type="EMBL" id="BAL14754.1"/>
    </source>
</evidence>
<dbReference type="AlphaFoldDB" id="G5EJ90"/>
<accession>G5EJ90</accession>
<gene>
    <name evidence="2" type="primary">bvcB</name>
</gene>
<proteinExistence type="predicted"/>
<keyword evidence="1" id="KW-1133">Transmembrane helix</keyword>
<evidence type="ECO:0000256" key="1">
    <source>
        <dbReference type="SAM" id="Phobius"/>
    </source>
</evidence>
<feature type="transmembrane region" description="Helical" evidence="1">
    <location>
        <begin position="6"/>
        <end position="25"/>
    </location>
</feature>
<organism evidence="2">
    <name type="scientific">uncultured Dehalococcoides sp</name>
    <dbReference type="NCBI Taxonomy" id="171952"/>
    <lineage>
        <taxon>Bacteria</taxon>
        <taxon>Bacillati</taxon>
        <taxon>Chloroflexota</taxon>
        <taxon>Dehalococcoidia</taxon>
        <taxon>Dehalococcoidales</taxon>
        <taxon>Dehalococcoidaceae</taxon>
        <taxon>Dehalococcoides</taxon>
        <taxon>environmental samples</taxon>
    </lineage>
</organism>
<name>G5EJ90_9CHLR</name>
<reference evidence="2" key="1">
    <citation type="journal article" date="2010" name="Environ. Eng. Res.">
        <title>Cloning and analysis of vinyl chloride reductase genes and their detection at cleanup sites.</title>
        <authorList>
            <person name="Nakamura K."/>
            <person name="Ara S."/>
            <person name="Mizumoto M."/>
            <person name="Ueno T."/>
            <person name="Ishida H."/>
        </authorList>
    </citation>
    <scope>NUCLEOTIDE SEQUENCE</scope>
</reference>
<keyword evidence="1" id="KW-0812">Transmembrane</keyword>
<keyword evidence="1" id="KW-0472">Membrane</keyword>
<feature type="transmembrane region" description="Helical" evidence="1">
    <location>
        <begin position="67"/>
        <end position="89"/>
    </location>
</feature>
<protein>
    <submittedName>
        <fullName evidence="2">Putative membrane anchor for vinnyl chloride reductase</fullName>
    </submittedName>
</protein>
<sequence>MSDVQFFALISFILGIGLTLFYLFLHNRKIVIKWWEWLIMAVILSLVLFAIGHIWGSVTVEGEYKSAWGFGGIIIGLAMILSATVYRLIRSRYLNRSHGIGNKQ</sequence>